<feature type="signal peptide" evidence="1">
    <location>
        <begin position="1"/>
        <end position="21"/>
    </location>
</feature>
<sequence length="802" mass="90121">MNTCTITETCMLTLLFMAVVPKFLDEDGSPVAASSASVAPMDLICIGHTIGHAGRPPRIITGRQRADVVTVAMTWCQSPHNDVTLASNDVITKPRRRRAPVQVGADSGDVDTTLDDVAIVAGGSKAIRRWLLAHRKLKYWRCNLNDSLAGGWSLQIRFARDGTRPYFTNTHTGSSMAAMHDHADMPRTCGLGEFEAVLNGVHFRTRHNDYLLRMPASTRVYHATDDVPFPPVPPRVRDKASVEEQIAEMREWFKAWKDGNITDKETTGPTLGKDKIRYTSYTGDKHKDENYAFLPTLLLNDTGVPTLAHWNYRVLCHPISSDLSPNDLQPVDDLGARLASKTTMKEFVRTRAARFTLNTLKQDRSFKWSLLDKIMSQIPGTNNYGARLLDRVLGDVKLNANNKRALNTGYYHRWYRLSAAGAMGERVFHLGFSDRNLFVAETTQPRVAPMSITTCRAAARESKSCTRAWRRVTYAVPLELVFLTPLHSWNPYDLHFKEENLSHLGRTVTAGGRDGKPTVQRAYNGTNNRYFYQTPAEFFLGGEVNPDPADTVKGTVGVLDRKGSVKAVVASGVRIMLPEIKGVGVLRTRYPIMPVHAEGSSVWKELEALKDIVLNNQHQKYMHHPAGLLQRQTHQDVLLSRATPETFGRHRNNTIKNPVENYTVPKTEDVYLVSKRAEVSLQDMQDIVFSNLVNDINICHTQLEQSVVLVTSFSTRPYLMRHRHTITLNQTQVNDVVNAGKPIVVRTSLDSSHSHLLILGFNQKTQYFYIVFCDSKQRCWDGHSMALERIAFTSLAFPFGHG</sequence>
<comment type="caution">
    <text evidence="2">The sequence shown here is derived from an EMBL/GenBank/DDBJ whole genome shotgun (WGS) entry which is preliminary data.</text>
</comment>
<dbReference type="EMBL" id="PZQS01000004">
    <property type="protein sequence ID" value="PVD32459.1"/>
    <property type="molecule type" value="Genomic_DNA"/>
</dbReference>
<reference evidence="2 3" key="1">
    <citation type="submission" date="2018-04" db="EMBL/GenBank/DDBJ databases">
        <title>The genome of golden apple snail Pomacea canaliculata provides insight into stress tolerance and invasive adaptation.</title>
        <authorList>
            <person name="Liu C."/>
            <person name="Liu B."/>
            <person name="Ren Y."/>
            <person name="Zhang Y."/>
            <person name="Wang H."/>
            <person name="Li S."/>
            <person name="Jiang F."/>
            <person name="Yin L."/>
            <person name="Zhang G."/>
            <person name="Qian W."/>
            <person name="Fan W."/>
        </authorList>
    </citation>
    <scope>NUCLEOTIDE SEQUENCE [LARGE SCALE GENOMIC DNA]</scope>
    <source>
        <strain evidence="2">SZHN2017</strain>
        <tissue evidence="2">Muscle</tissue>
    </source>
</reference>
<keyword evidence="3" id="KW-1185">Reference proteome</keyword>
<accession>A0A2T7PGB4</accession>
<keyword evidence="1" id="KW-0732">Signal</keyword>
<dbReference type="OrthoDB" id="6059742at2759"/>
<dbReference type="STRING" id="400727.A0A2T7PGB4"/>
<organism evidence="2 3">
    <name type="scientific">Pomacea canaliculata</name>
    <name type="common">Golden apple snail</name>
    <dbReference type="NCBI Taxonomy" id="400727"/>
    <lineage>
        <taxon>Eukaryota</taxon>
        <taxon>Metazoa</taxon>
        <taxon>Spiralia</taxon>
        <taxon>Lophotrochozoa</taxon>
        <taxon>Mollusca</taxon>
        <taxon>Gastropoda</taxon>
        <taxon>Caenogastropoda</taxon>
        <taxon>Architaenioglossa</taxon>
        <taxon>Ampullarioidea</taxon>
        <taxon>Ampullariidae</taxon>
        <taxon>Pomacea</taxon>
    </lineage>
</organism>
<evidence type="ECO:0000313" key="2">
    <source>
        <dbReference type="EMBL" id="PVD32459.1"/>
    </source>
</evidence>
<gene>
    <name evidence="2" type="ORF">C0Q70_07897</name>
</gene>
<name>A0A2T7PGB4_POMCA</name>
<evidence type="ECO:0000313" key="3">
    <source>
        <dbReference type="Proteomes" id="UP000245119"/>
    </source>
</evidence>
<proteinExistence type="predicted"/>
<dbReference type="AlphaFoldDB" id="A0A2T7PGB4"/>
<dbReference type="Proteomes" id="UP000245119">
    <property type="component" value="Linkage Group LG4"/>
</dbReference>
<evidence type="ECO:0000256" key="1">
    <source>
        <dbReference type="SAM" id="SignalP"/>
    </source>
</evidence>
<feature type="chain" id="PRO_5015706084" evidence="1">
    <location>
        <begin position="22"/>
        <end position="802"/>
    </location>
</feature>
<protein>
    <submittedName>
        <fullName evidence="2">Uncharacterized protein</fullName>
    </submittedName>
</protein>